<keyword evidence="1" id="KW-1133">Transmembrane helix</keyword>
<feature type="transmembrane region" description="Helical" evidence="1">
    <location>
        <begin position="38"/>
        <end position="55"/>
    </location>
</feature>
<evidence type="ECO:0000313" key="2">
    <source>
        <dbReference type="EMBL" id="SVB17990.1"/>
    </source>
</evidence>
<protein>
    <submittedName>
        <fullName evidence="2">Uncharacterized protein</fullName>
    </submittedName>
</protein>
<keyword evidence="1" id="KW-0472">Membrane</keyword>
<dbReference type="EMBL" id="UINC01031629">
    <property type="protein sequence ID" value="SVB17990.1"/>
    <property type="molecule type" value="Genomic_DNA"/>
</dbReference>
<organism evidence="2">
    <name type="scientific">marine metagenome</name>
    <dbReference type="NCBI Taxonomy" id="408172"/>
    <lineage>
        <taxon>unclassified sequences</taxon>
        <taxon>metagenomes</taxon>
        <taxon>ecological metagenomes</taxon>
    </lineage>
</organism>
<sequence>MIETLFEVTLFFGYLRFIRRNESIVDRKLREFDTFDKYCIIIVGTIVGINLGYLIS</sequence>
<reference evidence="2" key="1">
    <citation type="submission" date="2018-05" db="EMBL/GenBank/DDBJ databases">
        <authorList>
            <person name="Lanie J.A."/>
            <person name="Ng W.-L."/>
            <person name="Kazmierczak K.M."/>
            <person name="Andrzejewski T.M."/>
            <person name="Davidsen T.M."/>
            <person name="Wayne K.J."/>
            <person name="Tettelin H."/>
            <person name="Glass J.I."/>
            <person name="Rusch D."/>
            <person name="Podicherti R."/>
            <person name="Tsui H.-C.T."/>
            <person name="Winkler M.E."/>
        </authorList>
    </citation>
    <scope>NUCLEOTIDE SEQUENCE</scope>
</reference>
<name>A0A382BW00_9ZZZZ</name>
<proteinExistence type="predicted"/>
<gene>
    <name evidence="2" type="ORF">METZ01_LOCUS170844</name>
</gene>
<dbReference type="AlphaFoldDB" id="A0A382BW00"/>
<accession>A0A382BW00</accession>
<evidence type="ECO:0000256" key="1">
    <source>
        <dbReference type="SAM" id="Phobius"/>
    </source>
</evidence>
<keyword evidence="1" id="KW-0812">Transmembrane</keyword>